<reference evidence="3" key="1">
    <citation type="submission" date="2022-11" db="EMBL/GenBank/DDBJ databases">
        <title>Centuries of genome instability and evolution in soft-shell clam transmissible cancer (bioRxiv).</title>
        <authorList>
            <person name="Hart S.F.M."/>
            <person name="Yonemitsu M.A."/>
            <person name="Giersch R.M."/>
            <person name="Beal B.F."/>
            <person name="Arriagada G."/>
            <person name="Davis B.W."/>
            <person name="Ostrander E.A."/>
            <person name="Goff S.P."/>
            <person name="Metzger M.J."/>
        </authorList>
    </citation>
    <scope>NUCLEOTIDE SEQUENCE</scope>
    <source>
        <strain evidence="3">MELC-2E11</strain>
        <tissue evidence="3">Siphon/mantle</tissue>
    </source>
</reference>
<feature type="compositionally biased region" description="Low complexity" evidence="2">
    <location>
        <begin position="265"/>
        <end position="275"/>
    </location>
</feature>
<evidence type="ECO:0000313" key="3">
    <source>
        <dbReference type="EMBL" id="WAR19015.1"/>
    </source>
</evidence>
<evidence type="ECO:0000313" key="4">
    <source>
        <dbReference type="Proteomes" id="UP001164746"/>
    </source>
</evidence>
<organism evidence="3 4">
    <name type="scientific">Mya arenaria</name>
    <name type="common">Soft-shell clam</name>
    <dbReference type="NCBI Taxonomy" id="6604"/>
    <lineage>
        <taxon>Eukaryota</taxon>
        <taxon>Metazoa</taxon>
        <taxon>Spiralia</taxon>
        <taxon>Lophotrochozoa</taxon>
        <taxon>Mollusca</taxon>
        <taxon>Bivalvia</taxon>
        <taxon>Autobranchia</taxon>
        <taxon>Heteroconchia</taxon>
        <taxon>Euheterodonta</taxon>
        <taxon>Imparidentia</taxon>
        <taxon>Neoheterodontei</taxon>
        <taxon>Myida</taxon>
        <taxon>Myoidea</taxon>
        <taxon>Myidae</taxon>
        <taxon>Mya</taxon>
    </lineage>
</organism>
<feature type="compositionally biased region" description="Basic and acidic residues" evidence="2">
    <location>
        <begin position="311"/>
        <end position="328"/>
    </location>
</feature>
<evidence type="ECO:0000256" key="1">
    <source>
        <dbReference type="SAM" id="Coils"/>
    </source>
</evidence>
<evidence type="ECO:0000256" key="2">
    <source>
        <dbReference type="SAM" id="MobiDB-lite"/>
    </source>
</evidence>
<sequence>MYRPSAPDASENPDFRSELRRLEENMAALERKQALLDSEEALLDKEENITKRSMRLQEFEKEVEEAETLLDRRQNIARRRSQTVEMLNHDLLTMKAELEERLDEAQAAGEDGEEGGTYPNDANSGEASDQGSNFTNSSEASSKARRHWQLARRHLVDKVSLLEATVQRYRTQVASASANITAKDMVIDKLKKQNLAFSEEMEEKTKRIKQLEMRLSLTLEDKTRCEKKLDMLLDELQNIDLNATAKMLSTPEKPAGNTPGKQIKKQSSSFSFFSHSPKHSRSTHSGGSTPKRALSDKHIRDTTCPTISVSLHEENTDVETDGKQKEDVNGDVSMDDSGIEYSASGETRAELTDENGSKACLIM</sequence>
<dbReference type="EMBL" id="CP111022">
    <property type="protein sequence ID" value="WAR19015.1"/>
    <property type="molecule type" value="Genomic_DNA"/>
</dbReference>
<protein>
    <submittedName>
        <fullName evidence="3">Uncharacterized protein</fullName>
    </submittedName>
</protein>
<feature type="region of interest" description="Disordered" evidence="2">
    <location>
        <begin position="249"/>
        <end position="336"/>
    </location>
</feature>
<proteinExistence type="predicted"/>
<dbReference type="Proteomes" id="UP001164746">
    <property type="component" value="Chromosome 11"/>
</dbReference>
<keyword evidence="4" id="KW-1185">Reference proteome</keyword>
<name>A0ABY7FA95_MYAAR</name>
<feature type="region of interest" description="Disordered" evidence="2">
    <location>
        <begin position="105"/>
        <end position="141"/>
    </location>
</feature>
<feature type="compositionally biased region" description="Polar residues" evidence="2">
    <location>
        <begin position="120"/>
        <end position="141"/>
    </location>
</feature>
<keyword evidence="1" id="KW-0175">Coiled coil</keyword>
<feature type="coiled-coil region" evidence="1">
    <location>
        <begin position="187"/>
        <end position="242"/>
    </location>
</feature>
<gene>
    <name evidence="3" type="ORF">MAR_000853</name>
</gene>
<accession>A0ABY7FA95</accession>